<evidence type="ECO:0000313" key="3">
    <source>
        <dbReference type="Proteomes" id="UP000824071"/>
    </source>
</evidence>
<dbReference type="Pfam" id="PF00550">
    <property type="entry name" value="PP-binding"/>
    <property type="match status" value="1"/>
</dbReference>
<dbReference type="SUPFAM" id="SSF47336">
    <property type="entry name" value="ACP-like"/>
    <property type="match status" value="1"/>
</dbReference>
<dbReference type="InterPro" id="IPR009081">
    <property type="entry name" value="PP-bd_ACP"/>
</dbReference>
<dbReference type="Gene3D" id="1.10.1200.10">
    <property type="entry name" value="ACP-like"/>
    <property type="match status" value="1"/>
</dbReference>
<evidence type="ECO:0000313" key="2">
    <source>
        <dbReference type="EMBL" id="HIU35645.1"/>
    </source>
</evidence>
<gene>
    <name evidence="2" type="ORF">IAC53_03445</name>
</gene>
<reference evidence="2" key="2">
    <citation type="journal article" date="2021" name="PeerJ">
        <title>Extensive microbial diversity within the chicken gut microbiome revealed by metagenomics and culture.</title>
        <authorList>
            <person name="Gilroy R."/>
            <person name="Ravi A."/>
            <person name="Getino M."/>
            <person name="Pursley I."/>
            <person name="Horton D.L."/>
            <person name="Alikhan N.F."/>
            <person name="Baker D."/>
            <person name="Gharbi K."/>
            <person name="Hall N."/>
            <person name="Watson M."/>
            <person name="Adriaenssens E.M."/>
            <person name="Foster-Nyarko E."/>
            <person name="Jarju S."/>
            <person name="Secka A."/>
            <person name="Antonio M."/>
            <person name="Oren A."/>
            <person name="Chaudhuri R.R."/>
            <person name="La Ragione R."/>
            <person name="Hildebrand F."/>
            <person name="Pallen M.J."/>
        </authorList>
    </citation>
    <scope>NUCLEOTIDE SEQUENCE</scope>
    <source>
        <strain evidence="2">ChiGjej1B1-19959</strain>
    </source>
</reference>
<comment type="caution">
    <text evidence="2">The sequence shown here is derived from an EMBL/GenBank/DDBJ whole genome shotgun (WGS) entry which is preliminary data.</text>
</comment>
<evidence type="ECO:0000259" key="1">
    <source>
        <dbReference type="PROSITE" id="PS50075"/>
    </source>
</evidence>
<reference evidence="2" key="1">
    <citation type="submission" date="2020-10" db="EMBL/GenBank/DDBJ databases">
        <authorList>
            <person name="Gilroy R."/>
        </authorList>
    </citation>
    <scope>NUCLEOTIDE SEQUENCE</scope>
    <source>
        <strain evidence="2">ChiGjej1B1-19959</strain>
    </source>
</reference>
<dbReference type="PROSITE" id="PS50075">
    <property type="entry name" value="CARRIER"/>
    <property type="match status" value="1"/>
</dbReference>
<sequence length="76" mass="8610">MEELLQILTDLHDDVDFETEEHLIDNGILDSMDIITLITEISDAYDVTITAKDIVPANFNSAKALYALIERLENED</sequence>
<protein>
    <submittedName>
        <fullName evidence="2">Acyl carrier protein</fullName>
    </submittedName>
</protein>
<organism evidence="2 3">
    <name type="scientific">Candidatus Fimenecus excrementigallinarum</name>
    <dbReference type="NCBI Taxonomy" id="2840816"/>
    <lineage>
        <taxon>Bacteria</taxon>
        <taxon>Bacillati</taxon>
        <taxon>Bacillota</taxon>
        <taxon>Clostridia</taxon>
        <taxon>Candidatus Fimenecus</taxon>
    </lineage>
</organism>
<dbReference type="EMBL" id="DVMW01000025">
    <property type="protein sequence ID" value="HIU35645.1"/>
    <property type="molecule type" value="Genomic_DNA"/>
</dbReference>
<proteinExistence type="predicted"/>
<accession>A0A9D1IDW7</accession>
<feature type="domain" description="Carrier" evidence="1">
    <location>
        <begin position="1"/>
        <end position="73"/>
    </location>
</feature>
<dbReference type="AlphaFoldDB" id="A0A9D1IDW7"/>
<dbReference type="InterPro" id="IPR036736">
    <property type="entry name" value="ACP-like_sf"/>
</dbReference>
<name>A0A9D1IDW7_9FIRM</name>
<dbReference type="Proteomes" id="UP000824071">
    <property type="component" value="Unassembled WGS sequence"/>
</dbReference>